<dbReference type="FunFam" id="1.20.1260.10:FF:000010">
    <property type="entry name" value="1,2-phenylacetyl-CoA epoxidase subunit A"/>
    <property type="match status" value="1"/>
</dbReference>
<dbReference type="InterPro" id="IPR012347">
    <property type="entry name" value="Ferritin-like"/>
</dbReference>
<protein>
    <submittedName>
        <fullName evidence="1">1,2-phenylacetyl-CoA epoxidase subunit A</fullName>
        <ecNumber evidence="1">1.14.13.149</ecNumber>
    </submittedName>
</protein>
<dbReference type="PANTHER" id="PTHR30458:SF2">
    <property type="entry name" value="1,2-PHENYLACETYL-COA EPOXIDASE, SUBUNIT A"/>
    <property type="match status" value="1"/>
</dbReference>
<dbReference type="AlphaFoldDB" id="A0A7K3LJA1"/>
<evidence type="ECO:0000313" key="1">
    <source>
        <dbReference type="EMBL" id="NDK88278.1"/>
    </source>
</evidence>
<dbReference type="GO" id="GO:0005829">
    <property type="term" value="C:cytosol"/>
    <property type="evidence" value="ECO:0007669"/>
    <property type="project" value="TreeGrafter"/>
</dbReference>
<dbReference type="Gene3D" id="1.20.1260.10">
    <property type="match status" value="1"/>
</dbReference>
<dbReference type="InterPro" id="IPR009078">
    <property type="entry name" value="Ferritin-like_SF"/>
</dbReference>
<dbReference type="SUPFAM" id="SSF47240">
    <property type="entry name" value="Ferritin-like"/>
    <property type="match status" value="1"/>
</dbReference>
<sequence>MSTSNVLDTNASDDLAAQFDQIVADGARIEPRDWMPDGYRSTLIRQIAQHAHSEIIGMQPEGNWLTRAPSLRRKAILMAKVQDEAGHGLYLYSAAETLGADRADLTGKLIEGRQKYSSIFNYPTPTFADVGTIGWLVDGAAICNQVPLCRTSFGPYARAMIRVCKEESFHQRQGYELLTTMMRGTPAQRRMVQESVDRWWWPALMMFGPPDDSSPNTAQSMAWGIKRHTNDELRQRFVDMSVPQAEALGVTFPDPDLVWNAERGHHDFGEPDWSEFMEVVKGNGATNLERIAVRRAAHEDGAWVRDAATAFAAREQEDDR</sequence>
<dbReference type="RefSeq" id="WP_020790748.1">
    <property type="nucleotide sequence ID" value="NZ_JAADZU010000003.1"/>
</dbReference>
<dbReference type="InterPro" id="IPR011881">
    <property type="entry name" value="PaaA"/>
</dbReference>
<name>A0A7K3LJA1_9ACTN</name>
<dbReference type="EMBL" id="JAADZU010000003">
    <property type="protein sequence ID" value="NDK88278.1"/>
    <property type="molecule type" value="Genomic_DNA"/>
</dbReference>
<dbReference type="InterPro" id="IPR007814">
    <property type="entry name" value="PaaA_PaaC"/>
</dbReference>
<proteinExistence type="predicted"/>
<dbReference type="GO" id="GO:0097266">
    <property type="term" value="F:phenylacetyl-CoA 1,2-epoxidase activity"/>
    <property type="evidence" value="ECO:0007669"/>
    <property type="project" value="UniProtKB-EC"/>
</dbReference>
<keyword evidence="1" id="KW-0560">Oxidoreductase</keyword>
<dbReference type="GO" id="GO:0010124">
    <property type="term" value="P:phenylacetate catabolic process"/>
    <property type="evidence" value="ECO:0007669"/>
    <property type="project" value="InterPro"/>
</dbReference>
<organism evidence="1 2">
    <name type="scientific">Gordonia desulfuricans</name>
    <dbReference type="NCBI Taxonomy" id="89051"/>
    <lineage>
        <taxon>Bacteria</taxon>
        <taxon>Bacillati</taxon>
        <taxon>Actinomycetota</taxon>
        <taxon>Actinomycetes</taxon>
        <taxon>Mycobacteriales</taxon>
        <taxon>Gordoniaceae</taxon>
        <taxon>Gordonia</taxon>
    </lineage>
</organism>
<dbReference type="NCBIfam" id="TIGR02156">
    <property type="entry name" value="PA_CoA_Oxy1"/>
    <property type="match status" value="1"/>
</dbReference>
<dbReference type="Proteomes" id="UP000466307">
    <property type="component" value="Unassembled WGS sequence"/>
</dbReference>
<keyword evidence="2" id="KW-1185">Reference proteome</keyword>
<accession>A0A7K3LJA1</accession>
<dbReference type="InterPro" id="IPR052703">
    <property type="entry name" value="Aromatic_CoA_ox/epox"/>
</dbReference>
<gene>
    <name evidence="1" type="primary">paaA</name>
    <name evidence="1" type="ORF">GYA93_01565</name>
</gene>
<reference evidence="1 2" key="1">
    <citation type="submission" date="2020-01" db="EMBL/GenBank/DDBJ databases">
        <title>Investigation of new actinobacteria for the biodesulphurisation of diesel fuel.</title>
        <authorList>
            <person name="Athi Narayanan S.M."/>
        </authorList>
    </citation>
    <scope>NUCLEOTIDE SEQUENCE [LARGE SCALE GENOMIC DNA]</scope>
    <source>
        <strain evidence="1 2">213E</strain>
    </source>
</reference>
<evidence type="ECO:0000313" key="2">
    <source>
        <dbReference type="Proteomes" id="UP000466307"/>
    </source>
</evidence>
<dbReference type="PANTHER" id="PTHR30458">
    <property type="entry name" value="PHENYLACETIC ACID DEGRADATION PROTEIN PAA"/>
    <property type="match status" value="1"/>
</dbReference>
<dbReference type="EC" id="1.14.13.149" evidence="1"/>
<comment type="caution">
    <text evidence="1">The sequence shown here is derived from an EMBL/GenBank/DDBJ whole genome shotgun (WGS) entry which is preliminary data.</text>
</comment>
<dbReference type="Pfam" id="PF05138">
    <property type="entry name" value="PaaA_PaaC"/>
    <property type="match status" value="1"/>
</dbReference>